<dbReference type="PANTHER" id="PTHR43798:SF33">
    <property type="entry name" value="HYDROLASE, PUTATIVE (AFU_ORTHOLOGUE AFUA_2G14860)-RELATED"/>
    <property type="match status" value="1"/>
</dbReference>
<feature type="transmembrane region" description="Helical" evidence="1">
    <location>
        <begin position="246"/>
        <end position="272"/>
    </location>
</feature>
<dbReference type="Gene3D" id="3.40.50.1820">
    <property type="entry name" value="alpha/beta hydrolase"/>
    <property type="match status" value="1"/>
</dbReference>
<gene>
    <name evidence="3" type="ORF">ABDK96_09115</name>
</gene>
<keyword evidence="4" id="KW-1185">Reference proteome</keyword>
<feature type="domain" description="AB hydrolase-1" evidence="2">
    <location>
        <begin position="366"/>
        <end position="601"/>
    </location>
</feature>
<dbReference type="InterPro" id="IPR050266">
    <property type="entry name" value="AB_hydrolase_sf"/>
</dbReference>
<evidence type="ECO:0000259" key="2">
    <source>
        <dbReference type="Pfam" id="PF12697"/>
    </source>
</evidence>
<protein>
    <submittedName>
        <fullName evidence="3">Alpha/beta fold hydrolase</fullName>
    </submittedName>
</protein>
<dbReference type="InterPro" id="IPR000073">
    <property type="entry name" value="AB_hydrolase_1"/>
</dbReference>
<dbReference type="EMBL" id="JBDXMX010000003">
    <property type="protein sequence ID" value="MEO9247839.1"/>
    <property type="molecule type" value="Genomic_DNA"/>
</dbReference>
<keyword evidence="1" id="KW-1133">Transmembrane helix</keyword>
<keyword evidence="1" id="KW-0812">Transmembrane</keyword>
<feature type="transmembrane region" description="Helical" evidence="1">
    <location>
        <begin position="292"/>
        <end position="310"/>
    </location>
</feature>
<proteinExistence type="predicted"/>
<dbReference type="Proteomes" id="UP001484097">
    <property type="component" value="Unassembled WGS sequence"/>
</dbReference>
<dbReference type="SUPFAM" id="SSF53474">
    <property type="entry name" value="alpha/beta-Hydrolases"/>
    <property type="match status" value="1"/>
</dbReference>
<organism evidence="3 4">
    <name type="scientific">Citricoccus nitrophenolicus</name>
    <dbReference type="NCBI Taxonomy" id="863575"/>
    <lineage>
        <taxon>Bacteria</taxon>
        <taxon>Bacillati</taxon>
        <taxon>Actinomycetota</taxon>
        <taxon>Actinomycetes</taxon>
        <taxon>Micrococcales</taxon>
        <taxon>Micrococcaceae</taxon>
        <taxon>Citricoccus</taxon>
    </lineage>
</organism>
<name>A0ABV0IJK8_9MICC</name>
<evidence type="ECO:0000256" key="1">
    <source>
        <dbReference type="SAM" id="Phobius"/>
    </source>
</evidence>
<dbReference type="PANTHER" id="PTHR43798">
    <property type="entry name" value="MONOACYLGLYCEROL LIPASE"/>
    <property type="match status" value="1"/>
</dbReference>
<evidence type="ECO:0000313" key="4">
    <source>
        <dbReference type="Proteomes" id="UP001484097"/>
    </source>
</evidence>
<comment type="caution">
    <text evidence="3">The sequence shown here is derived from an EMBL/GenBank/DDBJ whole genome shotgun (WGS) entry which is preliminary data.</text>
</comment>
<dbReference type="RefSeq" id="WP_309811287.1">
    <property type="nucleotide sequence ID" value="NZ_JBDXMX010000003.1"/>
</dbReference>
<dbReference type="Pfam" id="PF12697">
    <property type="entry name" value="Abhydrolase_6"/>
    <property type="match status" value="1"/>
</dbReference>
<dbReference type="GO" id="GO:0016787">
    <property type="term" value="F:hydrolase activity"/>
    <property type="evidence" value="ECO:0007669"/>
    <property type="project" value="UniProtKB-KW"/>
</dbReference>
<evidence type="ECO:0000313" key="3">
    <source>
        <dbReference type="EMBL" id="MEO9247839.1"/>
    </source>
</evidence>
<accession>A0ABV0IJK8</accession>
<reference evidence="3 4" key="1">
    <citation type="submission" date="2024-05" db="EMBL/GenBank/DDBJ databases">
        <authorList>
            <person name="Yi C."/>
        </authorList>
    </citation>
    <scope>NUCLEOTIDE SEQUENCE [LARGE SCALE GENOMIC DNA]</scope>
    <source>
        <strain evidence="3 4">XS13</strain>
    </source>
</reference>
<keyword evidence="3" id="KW-0378">Hydrolase</keyword>
<keyword evidence="1" id="KW-0472">Membrane</keyword>
<sequence>MKVSEALKSLFRPVSVGREQAMVVSERIVSIATTISSLEYLVQHRHMDPGGLNDWDSIKKAREIDNRVLRSVVSRLSGKRISLGVHAGRLAASAGLLVLPSSWSTARGVLNLYNAVSSALLTPRHRFGTDGSDQVGNLVQTFNGLARLSASPRSKDTFLWGLALQTGMAYGLSGWVKMAGPLWRDGSALSGIMRTKTYGSEPFFRWTQNSPKLARTVTQAALAFESLFPLVFLARGRLTKSFLLTGLGFHAVNAVLMGLGRFLLAFPAMYPALAYVTVPKDHPIGRERDDSVLPLLGLGAVAVGVYAWLVKTNRRKIVLEGWPHTLSMTTRRGNEYRYEWGGPRGDDSEPVYLFTPAMAATAEHFAWITESLAYNHGKRVVMASRPGYAASLRHATDEFTLDEALDDLEDLVAETVAPDQQVVLIGHSLGGELVRRLALRLGASKVQAVVYLDPTHPAELHRSEQQREGAEKMTDSLEQMVRYLRWGTGFLMKRPQWVDSFPHNYRERHMAHFADSRLWEAALREWNAVYEEMLAFAGPLQVPDVPALLIAADDTLNSFPEQGELYAEMVPGSEIEARQDRQYRILPHANHDSMLSDSKVAEQVVGHLTAFVREQNRAEVVAS</sequence>
<dbReference type="InterPro" id="IPR029058">
    <property type="entry name" value="AB_hydrolase_fold"/>
</dbReference>